<evidence type="ECO:0000313" key="1">
    <source>
        <dbReference type="EMBL" id="TCL66630.1"/>
    </source>
</evidence>
<evidence type="ECO:0008006" key="3">
    <source>
        <dbReference type="Google" id="ProtNLM"/>
    </source>
</evidence>
<dbReference type="GO" id="GO:0020037">
    <property type="term" value="F:heme binding"/>
    <property type="evidence" value="ECO:0007669"/>
    <property type="project" value="InterPro"/>
</dbReference>
<dbReference type="EMBL" id="SLUP01000003">
    <property type="protein sequence ID" value="TCL66630.1"/>
    <property type="molecule type" value="Genomic_DNA"/>
</dbReference>
<dbReference type="Gene3D" id="1.10.760.10">
    <property type="entry name" value="Cytochrome c-like domain"/>
    <property type="match status" value="1"/>
</dbReference>
<accession>A0A4R1RL87</accession>
<dbReference type="AlphaFoldDB" id="A0A4R1RL87"/>
<dbReference type="OrthoDB" id="1494333at2"/>
<evidence type="ECO:0000313" key="2">
    <source>
        <dbReference type="Proteomes" id="UP000295455"/>
    </source>
</evidence>
<proteinExistence type="predicted"/>
<organism evidence="1 2">
    <name type="scientific">Mariniflexile fucanivorans</name>
    <dbReference type="NCBI Taxonomy" id="264023"/>
    <lineage>
        <taxon>Bacteria</taxon>
        <taxon>Pseudomonadati</taxon>
        <taxon>Bacteroidota</taxon>
        <taxon>Flavobacteriia</taxon>
        <taxon>Flavobacteriales</taxon>
        <taxon>Flavobacteriaceae</taxon>
        <taxon>Mariniflexile</taxon>
    </lineage>
</organism>
<comment type="caution">
    <text evidence="1">The sequence shown here is derived from an EMBL/GenBank/DDBJ whole genome shotgun (WGS) entry which is preliminary data.</text>
</comment>
<gene>
    <name evidence="1" type="ORF">EV196_10339</name>
</gene>
<dbReference type="GO" id="GO:0009055">
    <property type="term" value="F:electron transfer activity"/>
    <property type="evidence" value="ECO:0007669"/>
    <property type="project" value="InterPro"/>
</dbReference>
<sequence length="263" mass="30539">MVDLLKLLTVAITLNVFLISCNNKQTKTEDVTAITQSDLIKTEGYKLMESKCYICHFETPDPAKMNQMIAPPMLRIKEHYLPNYQNKEDFIAAIMNIVNNPSEEKTLMPGAVKKFNLMPKLNYNQDELKLIAETIYEYEFGSAPKMAMLMMGDLRLDDNGNPWKLKPETIEKADSILNRLYSFKSNNIKDYNQLGKDVFEQAKFIMLDKSYTGDKFDQIHNFFYSVEDDMHALIEEKSIENAKTTVEDMKTKFNNFYNFFSAE</sequence>
<dbReference type="Proteomes" id="UP000295455">
    <property type="component" value="Unassembled WGS sequence"/>
</dbReference>
<name>A0A4R1RL87_9FLAO</name>
<protein>
    <recommendedName>
        <fullName evidence="3">Cytochrome c domain-containing protein</fullName>
    </recommendedName>
</protein>
<reference evidence="1 2" key="1">
    <citation type="submission" date="2019-03" db="EMBL/GenBank/DDBJ databases">
        <title>Genomic Encyclopedia of Type Strains, Phase IV (KMG-IV): sequencing the most valuable type-strain genomes for metagenomic binning, comparative biology and taxonomic classification.</title>
        <authorList>
            <person name="Goeker M."/>
        </authorList>
    </citation>
    <scope>NUCLEOTIDE SEQUENCE [LARGE SCALE GENOMIC DNA]</scope>
    <source>
        <strain evidence="1 2">DSM 18792</strain>
    </source>
</reference>
<dbReference type="SUPFAM" id="SSF46626">
    <property type="entry name" value="Cytochrome c"/>
    <property type="match status" value="1"/>
</dbReference>
<dbReference type="InterPro" id="IPR036909">
    <property type="entry name" value="Cyt_c-like_dom_sf"/>
</dbReference>
<dbReference type="RefSeq" id="WP_132216692.1">
    <property type="nucleotide sequence ID" value="NZ_OX156936.1"/>
</dbReference>
<keyword evidence="2" id="KW-1185">Reference proteome</keyword>
<dbReference type="PROSITE" id="PS51257">
    <property type="entry name" value="PROKAR_LIPOPROTEIN"/>
    <property type="match status" value="1"/>
</dbReference>